<dbReference type="Proteomes" id="UP000036166">
    <property type="component" value="Unassembled WGS sequence"/>
</dbReference>
<dbReference type="Pfam" id="PF13289">
    <property type="entry name" value="SIR2_2"/>
    <property type="match status" value="1"/>
</dbReference>
<accession>A0A0J6C781</accession>
<gene>
    <name evidence="2" type="ORF">ACM15_18790</name>
</gene>
<evidence type="ECO:0000313" key="3">
    <source>
        <dbReference type="Proteomes" id="UP000036166"/>
    </source>
</evidence>
<sequence>MEDIIKETQNVLSNGGNIIKTRDDRELILVDKDGNIQNADSCGWLPENDGKINKSVFRTRIEPWLTSLFQSEHLSLLCGSGITNAVSFLAGGGGGTTMAASSFTTYKNEIEEAAKKSAKACGRDSGNIEDQIRTANDLLRGLRILNKNTEAESLEKELNTTISAFAKSILESEKAIATAADDKRENAYSVLVNFLLSFASRTGNRERLNIFTTNYDRLIEVGAELAGIHLMDRFVGTMMPIFRSSRLNLDIHYNPPGIRGEPRYLEGVARLTKLHGSVDWVQNEDEIRRIGLPFGADNIVPYLNAPGLKRADALKLMIYPNSAKDRETAEYPYVELFRDFAAAICRPNSTLVTYGYGFGDEHINRVIHDMLTIPSTHLVVISFNDPIGRILQFYYESAHYAQMSVLMGSNLGDITNLANDYLPKSAIDRTTIRMAELLQHRMGAASSASSTSATATSLIGSATSSTTTTSTSQSTLAK</sequence>
<dbReference type="EMBL" id="LFJV01000070">
    <property type="protein sequence ID" value="KMM32151.1"/>
    <property type="molecule type" value="Genomic_DNA"/>
</dbReference>
<proteinExistence type="predicted"/>
<dbReference type="RefSeq" id="WP_048316812.1">
    <property type="nucleotide sequence ID" value="NZ_LFJV01000070.1"/>
</dbReference>
<protein>
    <submittedName>
        <fullName evidence="2">Fibronectin-binding protein (FBP)</fullName>
    </submittedName>
</protein>
<evidence type="ECO:0000256" key="1">
    <source>
        <dbReference type="SAM" id="MobiDB-lite"/>
    </source>
</evidence>
<comment type="caution">
    <text evidence="2">The sequence shown here is derived from an EMBL/GenBank/DDBJ whole genome shotgun (WGS) entry which is preliminary data.</text>
</comment>
<evidence type="ECO:0000313" key="2">
    <source>
        <dbReference type="EMBL" id="KMM32151.1"/>
    </source>
</evidence>
<feature type="region of interest" description="Disordered" evidence="1">
    <location>
        <begin position="459"/>
        <end position="478"/>
    </location>
</feature>
<name>A0A0J6C781_9BACT</name>
<dbReference type="PATRIC" id="fig|328812.4.peg.4830"/>
<dbReference type="AlphaFoldDB" id="A0A0J6C781"/>
<reference evidence="2 3" key="1">
    <citation type="submission" date="2015-06" db="EMBL/GenBank/DDBJ databases">
        <title>Draft Genome Sequence of Parabacteroides goldsteinii with Putative Novel Metallo-Beta-Lactamases Isolated from a Blood Culture from a Human Patient.</title>
        <authorList>
            <person name="Krogh T.J."/>
            <person name="Agergaard C.N."/>
            <person name="Moller-Jensen J."/>
            <person name="Justesen U.S."/>
        </authorList>
    </citation>
    <scope>NUCLEOTIDE SEQUENCE [LARGE SCALE GENOMIC DNA]</scope>
    <source>
        <strain evidence="2 3">910340</strain>
    </source>
</reference>
<organism evidence="2 3">
    <name type="scientific">Parabacteroides goldsteinii</name>
    <dbReference type="NCBI Taxonomy" id="328812"/>
    <lineage>
        <taxon>Bacteria</taxon>
        <taxon>Pseudomonadati</taxon>
        <taxon>Bacteroidota</taxon>
        <taxon>Bacteroidia</taxon>
        <taxon>Bacteroidales</taxon>
        <taxon>Tannerellaceae</taxon>
        <taxon>Parabacteroides</taxon>
    </lineage>
</organism>